<dbReference type="InterPro" id="IPR011990">
    <property type="entry name" value="TPR-like_helical_dom_sf"/>
</dbReference>
<dbReference type="PANTHER" id="PTHR47936:SF1">
    <property type="entry name" value="PENTATRICOPEPTIDE REPEAT-CONTAINING PROTEIN GUN1, CHLOROPLASTIC"/>
    <property type="match status" value="1"/>
</dbReference>
<comment type="similarity">
    <text evidence="1">Belongs to the CCM1 family.</text>
</comment>
<feature type="compositionally biased region" description="Basic and acidic residues" evidence="6">
    <location>
        <begin position="58"/>
        <end position="80"/>
    </location>
</feature>
<comment type="function">
    <text evidence="3">Regulates mitochondrial small subunit maturation by controlling 15S rRNA 5'-end processing. Localizes to the 5' precursor of the 15S rRNA in a position that is subsequently occupied by mS47 in the mature yeast mtSSU. Uses structure and sequence-specific RNA recognition, binding to a single-stranded region of the precursor and specifically recognizing bases -6 to -1. The exchange of Ccm1 for mS47 is coupled to the irreversible removal of precursor rRNA that is accompanied by conformational changes of the mitoribosomal proteins uS5m and mS26. These conformational changes signal completion of 5'-end rRNA processing through protection of the mature 5'-end of the 15S rRNA and stabilization of mS47. The removal of the 5' precursor together with the dissociation of Ccm1 may be catalyzed by the 5'-3' exoribonuclease Pet127. Involved in the specific removal of group I introns in mitochondrial encoded transcripts.</text>
</comment>
<comment type="caution">
    <text evidence="7">The sequence shown here is derived from an EMBL/GenBank/DDBJ whole genome shotgun (WGS) entry which is preliminary data.</text>
</comment>
<organism evidence="7 8">
    <name type="scientific">Zasmidium cellare</name>
    <name type="common">Wine cellar mold</name>
    <name type="synonym">Racodium cellare</name>
    <dbReference type="NCBI Taxonomy" id="395010"/>
    <lineage>
        <taxon>Eukaryota</taxon>
        <taxon>Fungi</taxon>
        <taxon>Dikarya</taxon>
        <taxon>Ascomycota</taxon>
        <taxon>Pezizomycotina</taxon>
        <taxon>Dothideomycetes</taxon>
        <taxon>Dothideomycetidae</taxon>
        <taxon>Mycosphaerellales</taxon>
        <taxon>Mycosphaerellaceae</taxon>
        <taxon>Zasmidium</taxon>
    </lineage>
</organism>
<evidence type="ECO:0000256" key="5">
    <source>
        <dbReference type="PROSITE-ProRule" id="PRU00708"/>
    </source>
</evidence>
<evidence type="ECO:0000256" key="2">
    <source>
        <dbReference type="ARBA" id="ARBA00022737"/>
    </source>
</evidence>
<keyword evidence="2" id="KW-0677">Repeat</keyword>
<reference evidence="7 8" key="1">
    <citation type="journal article" date="2023" name="G3 (Bethesda)">
        <title>A chromosome-level genome assembly of Zasmidium syzygii isolated from banana leaves.</title>
        <authorList>
            <person name="van Westerhoven A.C."/>
            <person name="Mehrabi R."/>
            <person name="Talebi R."/>
            <person name="Steentjes M.B.F."/>
            <person name="Corcolon B."/>
            <person name="Chong P.A."/>
            <person name="Kema G.H.J."/>
            <person name="Seidl M.F."/>
        </authorList>
    </citation>
    <scope>NUCLEOTIDE SEQUENCE [LARGE SCALE GENOMIC DNA]</scope>
    <source>
        <strain evidence="7 8">P124</strain>
    </source>
</reference>
<evidence type="ECO:0000256" key="1">
    <source>
        <dbReference type="ARBA" id="ARBA00006192"/>
    </source>
</evidence>
<dbReference type="EMBL" id="JAXOVC010000010">
    <property type="protein sequence ID" value="KAK4496637.1"/>
    <property type="molecule type" value="Genomic_DNA"/>
</dbReference>
<evidence type="ECO:0000313" key="8">
    <source>
        <dbReference type="Proteomes" id="UP001305779"/>
    </source>
</evidence>
<comment type="subunit">
    <text evidence="4">Binds to mitochondrial small subunit 15S rRNA.</text>
</comment>
<keyword evidence="8" id="KW-1185">Reference proteome</keyword>
<feature type="region of interest" description="Disordered" evidence="6">
    <location>
        <begin position="568"/>
        <end position="591"/>
    </location>
</feature>
<proteinExistence type="inferred from homology"/>
<feature type="region of interest" description="Disordered" evidence="6">
    <location>
        <begin position="55"/>
        <end position="80"/>
    </location>
</feature>
<dbReference type="PROSITE" id="PS51375">
    <property type="entry name" value="PPR"/>
    <property type="match status" value="1"/>
</dbReference>
<evidence type="ECO:0008006" key="9">
    <source>
        <dbReference type="Google" id="ProtNLM"/>
    </source>
</evidence>
<gene>
    <name evidence="7" type="ORF">PRZ48_012617</name>
</gene>
<dbReference type="PANTHER" id="PTHR47936">
    <property type="entry name" value="PPR_LONG DOMAIN-CONTAINING PROTEIN"/>
    <property type="match status" value="1"/>
</dbReference>
<evidence type="ECO:0000313" key="7">
    <source>
        <dbReference type="EMBL" id="KAK4496637.1"/>
    </source>
</evidence>
<feature type="compositionally biased region" description="Basic and acidic residues" evidence="6">
    <location>
        <begin position="1"/>
        <end position="16"/>
    </location>
</feature>
<name>A0ABR0E5D2_ZASCE</name>
<dbReference type="Gene3D" id="1.25.40.10">
    <property type="entry name" value="Tetratricopeptide repeat domain"/>
    <property type="match status" value="1"/>
</dbReference>
<protein>
    <recommendedName>
        <fullName evidence="9">Pentatricopeptide repeat-containing protein</fullName>
    </recommendedName>
</protein>
<dbReference type="InterPro" id="IPR002885">
    <property type="entry name" value="PPR_rpt"/>
</dbReference>
<sequence>MTLASRERRQTNRKENIPTSRCGGDIGSEAAASGTRADGSFEDLFIRSLVAASSCPQHRKEAQRSEGTRWRPSVRSENRRFPHAGKRWLSSQPPKKQNAAAAAELPALPEISRDEYKDLVNTYPGFEDTRIQHPKRKANHQSLAPRLVLTPMEELSQTPGQREIIPPEDSVHAANIRNFVRLVKGRLGRISHDKMWELYQSIQSPRPRYLDDGTIARFFRQLSWVQFKDSELMMRRYFELLDECIGEGVALSREVWNGAINYTSRWLRRATSREVKVAIETWMRMENAGHQADNVTFNILFGVAIRAGRYALADTIYAELKSRDLPINRYFRASMIHYAGVKRDGDGVRQAFRDLVNAGEVVDTAVMNCVILSLIRAGEAAAAESVFLRMKAMHEQKFGVASLKDWRRRRQLAKILNTTGQRLREEKQQHESSFFGGVYSSDERREEVQKVTPIAPDSTTYALMIKHHAYTSGNLEKIRELLDEMRECKLNVHGSVYVHILRGFWTHGGYAFSPWSRKALEEFWVEIMTACLPSLAAPEIIQPAVIAEPIHEDEDRSTMLGAMMFDQQQHQAAHPTEEPEPDEEPVEVDTNELERPTYLAKGLAMAAVHAFYKCTGSKRMLEVWDDIQARWKNAPEDELERVQEAVDRMKRQDSIYIH</sequence>
<dbReference type="Proteomes" id="UP001305779">
    <property type="component" value="Unassembled WGS sequence"/>
</dbReference>
<accession>A0ABR0E5D2</accession>
<evidence type="ECO:0000256" key="6">
    <source>
        <dbReference type="SAM" id="MobiDB-lite"/>
    </source>
</evidence>
<evidence type="ECO:0000256" key="4">
    <source>
        <dbReference type="ARBA" id="ARBA00044511"/>
    </source>
</evidence>
<evidence type="ECO:0000256" key="3">
    <source>
        <dbReference type="ARBA" id="ARBA00044493"/>
    </source>
</evidence>
<feature type="repeat" description="PPR" evidence="5">
    <location>
        <begin position="457"/>
        <end position="492"/>
    </location>
</feature>
<feature type="compositionally biased region" description="Acidic residues" evidence="6">
    <location>
        <begin position="578"/>
        <end position="591"/>
    </location>
</feature>
<feature type="region of interest" description="Disordered" evidence="6">
    <location>
        <begin position="1"/>
        <end position="37"/>
    </location>
</feature>